<keyword evidence="5" id="KW-0378">Hydrolase</keyword>
<feature type="region of interest" description="Disordered" evidence="7">
    <location>
        <begin position="316"/>
        <end position="361"/>
    </location>
</feature>
<evidence type="ECO:0000313" key="10">
    <source>
        <dbReference type="EMBL" id="CAF4189609.1"/>
    </source>
</evidence>
<dbReference type="GO" id="GO:0004519">
    <property type="term" value="F:endonuclease activity"/>
    <property type="evidence" value="ECO:0007669"/>
    <property type="project" value="UniProtKB-KW"/>
</dbReference>
<dbReference type="InterPro" id="IPR043502">
    <property type="entry name" value="DNA/RNA_pol_sf"/>
</dbReference>
<evidence type="ECO:0000313" key="11">
    <source>
        <dbReference type="Proteomes" id="UP000663829"/>
    </source>
</evidence>
<feature type="non-terminal residue" evidence="9">
    <location>
        <position position="1"/>
    </location>
</feature>
<evidence type="ECO:0000256" key="3">
    <source>
        <dbReference type="ARBA" id="ARBA00022722"/>
    </source>
</evidence>
<dbReference type="OrthoDB" id="6765075at2759"/>
<dbReference type="PANTHER" id="PTHR37984">
    <property type="entry name" value="PROTEIN CBG26694"/>
    <property type="match status" value="1"/>
</dbReference>
<proteinExistence type="predicted"/>
<dbReference type="InterPro" id="IPR050951">
    <property type="entry name" value="Retrovirus_Pol_polyprotein"/>
</dbReference>
<reference evidence="9" key="1">
    <citation type="submission" date="2021-02" db="EMBL/GenBank/DDBJ databases">
        <authorList>
            <person name="Nowell W R."/>
        </authorList>
    </citation>
    <scope>NUCLEOTIDE SEQUENCE</scope>
</reference>
<keyword evidence="11" id="KW-1185">Reference proteome</keyword>
<sequence length="380" mass="44394">QQMALWSNIPAAREAYDDTKTGRGMDGMLYREDFLSRNDLHVHLRQQCYPTEIREHIDTMTKHIENEDQREQLQAILWKYGRLFDTTQPLVINYTLEGAIYTGDHPSVHIPPYRRKEHQRIQNETHDLLKQGIIDPSTSAWSSPAVLVKKKDGSTRFCIDYRRVNEVTSCQLPKIDEIFDYGILSKKLSPTQQRWCTSEQECYAIISASEKWHQYIDGVDFEVHTDHKPLKWLKKKAQGSNKFERWRLKFRQYRMIDTYIIGPGNTMPDYLSRSPVDDPTEDLDDYVKRISCTTQTDNNDQVPVTKQPVITAVTTRLQEKQRKRDNDDQADVCTSGNPGMRSNKEVVQSKNKPRTDENTRVLSELDHHGIIPFTHDDIRQ</sequence>
<evidence type="ECO:0000259" key="8">
    <source>
        <dbReference type="Pfam" id="PF17917"/>
    </source>
</evidence>
<dbReference type="GO" id="GO:0003964">
    <property type="term" value="F:RNA-directed DNA polymerase activity"/>
    <property type="evidence" value="ECO:0007669"/>
    <property type="project" value="UniProtKB-KW"/>
</dbReference>
<feature type="domain" description="Reverse transcriptase RNase H-like" evidence="8">
    <location>
        <begin position="184"/>
        <end position="253"/>
    </location>
</feature>
<dbReference type="AlphaFoldDB" id="A0A815G4E6"/>
<accession>A0A815G4E6</accession>
<dbReference type="Proteomes" id="UP000663829">
    <property type="component" value="Unassembled WGS sequence"/>
</dbReference>
<evidence type="ECO:0000313" key="9">
    <source>
        <dbReference type="EMBL" id="CAF1333785.1"/>
    </source>
</evidence>
<dbReference type="CDD" id="cd09274">
    <property type="entry name" value="RNase_HI_RT_Ty3"/>
    <property type="match status" value="1"/>
</dbReference>
<dbReference type="GO" id="GO:0016787">
    <property type="term" value="F:hydrolase activity"/>
    <property type="evidence" value="ECO:0007669"/>
    <property type="project" value="UniProtKB-KW"/>
</dbReference>
<keyword evidence="6" id="KW-0695">RNA-directed DNA polymerase</keyword>
<keyword evidence="2" id="KW-0548">Nucleotidyltransferase</keyword>
<dbReference type="EMBL" id="CAJNOQ010014052">
    <property type="protein sequence ID" value="CAF1333785.1"/>
    <property type="molecule type" value="Genomic_DNA"/>
</dbReference>
<keyword evidence="4" id="KW-0255">Endonuclease</keyword>
<dbReference type="Proteomes" id="UP000681722">
    <property type="component" value="Unassembled WGS sequence"/>
</dbReference>
<dbReference type="SUPFAM" id="SSF56672">
    <property type="entry name" value="DNA/RNA polymerases"/>
    <property type="match status" value="1"/>
</dbReference>
<evidence type="ECO:0000256" key="4">
    <source>
        <dbReference type="ARBA" id="ARBA00022759"/>
    </source>
</evidence>
<evidence type="ECO:0000256" key="2">
    <source>
        <dbReference type="ARBA" id="ARBA00022695"/>
    </source>
</evidence>
<evidence type="ECO:0000256" key="5">
    <source>
        <dbReference type="ARBA" id="ARBA00022801"/>
    </source>
</evidence>
<protein>
    <recommendedName>
        <fullName evidence="8">Reverse transcriptase RNase H-like domain-containing protein</fullName>
    </recommendedName>
</protein>
<name>A0A815G4E6_9BILA</name>
<evidence type="ECO:0000256" key="6">
    <source>
        <dbReference type="ARBA" id="ARBA00022918"/>
    </source>
</evidence>
<dbReference type="Gene3D" id="3.10.10.10">
    <property type="entry name" value="HIV Type 1 Reverse Transcriptase, subunit A, domain 1"/>
    <property type="match status" value="1"/>
</dbReference>
<evidence type="ECO:0000256" key="1">
    <source>
        <dbReference type="ARBA" id="ARBA00022679"/>
    </source>
</evidence>
<gene>
    <name evidence="9" type="ORF">GPM918_LOCUS30087</name>
    <name evidence="10" type="ORF">SRO942_LOCUS30687</name>
</gene>
<keyword evidence="1" id="KW-0808">Transferase</keyword>
<comment type="caution">
    <text evidence="9">The sequence shown here is derived from an EMBL/GenBank/DDBJ whole genome shotgun (WGS) entry which is preliminary data.</text>
</comment>
<feature type="compositionally biased region" description="Basic and acidic residues" evidence="7">
    <location>
        <begin position="317"/>
        <end position="327"/>
    </location>
</feature>
<dbReference type="InterPro" id="IPR041373">
    <property type="entry name" value="RT_RNaseH"/>
</dbReference>
<dbReference type="PANTHER" id="PTHR37984:SF5">
    <property type="entry name" value="PROTEIN NYNRIN-LIKE"/>
    <property type="match status" value="1"/>
</dbReference>
<keyword evidence="3" id="KW-0540">Nuclease</keyword>
<dbReference type="Pfam" id="PF17917">
    <property type="entry name" value="RT_RNaseH"/>
    <property type="match status" value="1"/>
</dbReference>
<dbReference type="EMBL" id="CAJOBC010054814">
    <property type="protein sequence ID" value="CAF4189609.1"/>
    <property type="molecule type" value="Genomic_DNA"/>
</dbReference>
<evidence type="ECO:0000256" key="7">
    <source>
        <dbReference type="SAM" id="MobiDB-lite"/>
    </source>
</evidence>
<organism evidence="9 11">
    <name type="scientific">Didymodactylos carnosus</name>
    <dbReference type="NCBI Taxonomy" id="1234261"/>
    <lineage>
        <taxon>Eukaryota</taxon>
        <taxon>Metazoa</taxon>
        <taxon>Spiralia</taxon>
        <taxon>Gnathifera</taxon>
        <taxon>Rotifera</taxon>
        <taxon>Eurotatoria</taxon>
        <taxon>Bdelloidea</taxon>
        <taxon>Philodinida</taxon>
        <taxon>Philodinidae</taxon>
        <taxon>Didymodactylos</taxon>
    </lineage>
</organism>